<accession>A0A845RF52</accession>
<dbReference type="InterPro" id="IPR020287">
    <property type="entry name" value="Tail_sheath_C"/>
</dbReference>
<dbReference type="AlphaFoldDB" id="A0A845RF52"/>
<dbReference type="OrthoDB" id="9767864at2"/>
<comment type="caution">
    <text evidence="5">The sequence shown here is derived from an EMBL/GenBank/DDBJ whole genome shotgun (WGS) entry which is preliminary data.</text>
</comment>
<protein>
    <submittedName>
        <fullName evidence="5">Phage tail sheath family protein</fullName>
    </submittedName>
</protein>
<evidence type="ECO:0000256" key="2">
    <source>
        <dbReference type="SAM" id="MobiDB-lite"/>
    </source>
</evidence>
<dbReference type="PANTHER" id="PTHR35861:SF1">
    <property type="entry name" value="PHAGE TAIL SHEATH PROTEIN"/>
    <property type="match status" value="1"/>
</dbReference>
<feature type="domain" description="Tail sheath protein subtilisin-like" evidence="3">
    <location>
        <begin position="331"/>
        <end position="484"/>
    </location>
</feature>
<evidence type="ECO:0000256" key="1">
    <source>
        <dbReference type="ARBA" id="ARBA00008005"/>
    </source>
</evidence>
<dbReference type="Pfam" id="PF04984">
    <property type="entry name" value="Phage_sheath_1"/>
    <property type="match status" value="1"/>
</dbReference>
<dbReference type="EMBL" id="QXWZ01000006">
    <property type="protein sequence ID" value="NBI78283.1"/>
    <property type="molecule type" value="Genomic_DNA"/>
</dbReference>
<dbReference type="Gene3D" id="3.40.50.11780">
    <property type="match status" value="2"/>
</dbReference>
<dbReference type="Proteomes" id="UP000446348">
    <property type="component" value="Unassembled WGS sequence"/>
</dbReference>
<evidence type="ECO:0000259" key="4">
    <source>
        <dbReference type="Pfam" id="PF17482"/>
    </source>
</evidence>
<proteinExistence type="inferred from homology"/>
<gene>
    <name evidence="5" type="ORF">D3Z39_05255</name>
</gene>
<evidence type="ECO:0000259" key="3">
    <source>
        <dbReference type="Pfam" id="PF04984"/>
    </source>
</evidence>
<dbReference type="RefSeq" id="WP_160209144.1">
    <property type="nucleotide sequence ID" value="NZ_JBCLRJ010000005.1"/>
</dbReference>
<feature type="domain" description="Tail sheath protein C-terminal" evidence="4">
    <location>
        <begin position="485"/>
        <end position="591"/>
    </location>
</feature>
<feature type="compositionally biased region" description="Basic and acidic residues" evidence="2">
    <location>
        <begin position="260"/>
        <end position="271"/>
    </location>
</feature>
<dbReference type="InterPro" id="IPR052042">
    <property type="entry name" value="Tail_sheath_structural"/>
</dbReference>
<reference evidence="5 6" key="1">
    <citation type="submission" date="2018-08" db="EMBL/GenBank/DDBJ databases">
        <title>Murine metabolic-syndrome-specific gut microbial biobank.</title>
        <authorList>
            <person name="Liu C."/>
        </authorList>
    </citation>
    <scope>NUCLEOTIDE SEQUENCE [LARGE SCALE GENOMIC DNA]</scope>
    <source>
        <strain evidence="5 6">X69</strain>
    </source>
</reference>
<name>A0A845RF52_9FIRM</name>
<feature type="region of interest" description="Disordered" evidence="2">
    <location>
        <begin position="252"/>
        <end position="271"/>
    </location>
</feature>
<organism evidence="5 6">
    <name type="scientific">Anaerotruncus colihominis</name>
    <dbReference type="NCBI Taxonomy" id="169435"/>
    <lineage>
        <taxon>Bacteria</taxon>
        <taxon>Bacillati</taxon>
        <taxon>Bacillota</taxon>
        <taxon>Clostridia</taxon>
        <taxon>Eubacteriales</taxon>
        <taxon>Oscillospiraceae</taxon>
        <taxon>Anaerotruncus</taxon>
    </lineage>
</organism>
<dbReference type="InterPro" id="IPR035089">
    <property type="entry name" value="Phage_sheath_subtilisin"/>
</dbReference>
<evidence type="ECO:0000313" key="5">
    <source>
        <dbReference type="EMBL" id="NBI78283.1"/>
    </source>
</evidence>
<comment type="similarity">
    <text evidence="1">Belongs to the myoviridae tail sheath protein family.</text>
</comment>
<sequence>MAEYLSPGVYVEEVESGAVPMEGVSTSTAGFIGMAERGPVIGRPQLVTNFADYQRMYGSYLSEAKYGDYRFLPYAVEQFFLNGGSRAFIMRVAPQGAKCSATSGSAVLKFTAANPGEWGDRLRVIVTPASKAKTQALEAIDDRNVRVKSCDGFTAGDVVEFYDGRTLSHNRVKSAIDGVLSFEEPIGCDIVDTNLLPKKVIKTCEFNVSVRFEDAEETYLNVSLNESASSYIAARMQKSELVTVEVGKVPAQPAAAPASAEKKDDKKDDKAPALVPAAKTAGVMPPYKAVGGVGESLSLGFFGGSDGNIEGTKASDYMGSDNGPGKRTGIQAFLENAQVSIMAVPGVTDSDVQLALVAHCENTKSRFAVLDIPLDKKKVGDVLDHRNMFDTSYAALYHPWLEVFDPLARKSSYMPPSGAMVGIYARTDTERGVQKAPANEVVRGCTGLSCPYNEGEQDILNPQGVNLIRSFTGRGIRVWGARTASSNPLWKYINVRRLFIFVEESLKANTNWVVFEPNSEALWSRVQRTIELFLSSMWRSGALAGASPGEAFFVNIGRSTMTQDDIDNGRLICNIGIAPVKPAEFVIFRITQHTVESAG</sequence>
<evidence type="ECO:0000313" key="6">
    <source>
        <dbReference type="Proteomes" id="UP000446348"/>
    </source>
</evidence>
<dbReference type="PANTHER" id="PTHR35861">
    <property type="match status" value="1"/>
</dbReference>
<dbReference type="Pfam" id="PF17482">
    <property type="entry name" value="Phage_sheath_1C"/>
    <property type="match status" value="1"/>
</dbReference>